<organism evidence="1 2">
    <name type="scientific">Heterotrigona itama</name>
    <dbReference type="NCBI Taxonomy" id="395501"/>
    <lineage>
        <taxon>Eukaryota</taxon>
        <taxon>Metazoa</taxon>
        <taxon>Ecdysozoa</taxon>
        <taxon>Arthropoda</taxon>
        <taxon>Hexapoda</taxon>
        <taxon>Insecta</taxon>
        <taxon>Pterygota</taxon>
        <taxon>Neoptera</taxon>
        <taxon>Endopterygota</taxon>
        <taxon>Hymenoptera</taxon>
        <taxon>Apocrita</taxon>
        <taxon>Aculeata</taxon>
        <taxon>Apoidea</taxon>
        <taxon>Anthophila</taxon>
        <taxon>Apidae</taxon>
        <taxon>Heterotrigona</taxon>
    </lineage>
</organism>
<evidence type="ECO:0000313" key="1">
    <source>
        <dbReference type="EMBL" id="CAD1475559.1"/>
    </source>
</evidence>
<gene>
    <name evidence="1" type="ORF">MHI_LOCUS581899</name>
</gene>
<protein>
    <submittedName>
        <fullName evidence="1">Uncharacterized protein</fullName>
    </submittedName>
</protein>
<dbReference type="Proteomes" id="UP000752696">
    <property type="component" value="Unassembled WGS sequence"/>
</dbReference>
<name>A0A6V7HBI5_9HYME</name>
<dbReference type="AlphaFoldDB" id="A0A6V7HBI5"/>
<reference evidence="1" key="1">
    <citation type="submission" date="2020-07" db="EMBL/GenBank/DDBJ databases">
        <authorList>
            <person name="Nazaruddin N."/>
        </authorList>
    </citation>
    <scope>NUCLEOTIDE SEQUENCE</scope>
</reference>
<dbReference type="EMBL" id="CAJDYZ010008593">
    <property type="protein sequence ID" value="CAD1475559.1"/>
    <property type="molecule type" value="Genomic_DNA"/>
</dbReference>
<sequence length="111" mass="12347">YLGDVSTFTMELNGFPVITKINLAIFWAITTSMATFSSSSHIIFWNDFLSAGIFTIRNGLPAFPKTFSFVARESITVSSSVNLTSTQFIVFSLARLSFRSSEDLPNHSSKY</sequence>
<keyword evidence="2" id="KW-1185">Reference proteome</keyword>
<evidence type="ECO:0000313" key="2">
    <source>
        <dbReference type="Proteomes" id="UP000752696"/>
    </source>
</evidence>
<accession>A0A6V7HBI5</accession>
<feature type="non-terminal residue" evidence="1">
    <location>
        <position position="1"/>
    </location>
</feature>
<comment type="caution">
    <text evidence="1">The sequence shown here is derived from an EMBL/GenBank/DDBJ whole genome shotgun (WGS) entry which is preliminary data.</text>
</comment>
<proteinExistence type="predicted"/>
<feature type="non-terminal residue" evidence="1">
    <location>
        <position position="111"/>
    </location>
</feature>